<evidence type="ECO:0000256" key="1">
    <source>
        <dbReference type="SAM" id="Phobius"/>
    </source>
</evidence>
<gene>
    <name evidence="2" type="ORF">Harvfovirus75_2</name>
</gene>
<sequence length="175" mass="20101">MERDQIVEDLRTKFYLQIVKVINIFTILIFSANLIIFIVDIGVAGESGSVYFFSNKSAFISTVILFNTFFMTCDMFLYKLMFSGIKLVDYKKNFYHVIILIQLIFRIAMYAIIAGRLSICQGCISGTVWQLGFNILQFACVMITIYLPLAFVFFNREPNKCFLCGIPEQKPVEAV</sequence>
<organism evidence="2">
    <name type="scientific">Harvfovirus sp</name>
    <dbReference type="NCBI Taxonomy" id="2487768"/>
    <lineage>
        <taxon>Viruses</taxon>
        <taxon>Varidnaviria</taxon>
        <taxon>Bamfordvirae</taxon>
        <taxon>Nucleocytoviricota</taxon>
        <taxon>Megaviricetes</taxon>
        <taxon>Imitervirales</taxon>
        <taxon>Mimiviridae</taxon>
        <taxon>Klosneuvirinae</taxon>
    </lineage>
</organism>
<name>A0A3G5A3U2_9VIRU</name>
<keyword evidence="1" id="KW-0472">Membrane</keyword>
<keyword evidence="1" id="KW-1133">Transmembrane helix</keyword>
<feature type="transmembrane region" description="Helical" evidence="1">
    <location>
        <begin position="21"/>
        <end position="39"/>
    </location>
</feature>
<dbReference type="EMBL" id="MK072317">
    <property type="protein sequence ID" value="AYV81896.1"/>
    <property type="molecule type" value="Genomic_DNA"/>
</dbReference>
<evidence type="ECO:0000313" key="2">
    <source>
        <dbReference type="EMBL" id="AYV81896.1"/>
    </source>
</evidence>
<feature type="transmembrane region" description="Helical" evidence="1">
    <location>
        <begin position="94"/>
        <end position="115"/>
    </location>
</feature>
<keyword evidence="1" id="KW-0812">Transmembrane</keyword>
<reference evidence="2" key="1">
    <citation type="submission" date="2018-10" db="EMBL/GenBank/DDBJ databases">
        <title>Hidden diversity of soil giant viruses.</title>
        <authorList>
            <person name="Schulz F."/>
            <person name="Alteio L."/>
            <person name="Goudeau D."/>
            <person name="Ryan E.M."/>
            <person name="Malmstrom R.R."/>
            <person name="Blanchard J."/>
            <person name="Woyke T."/>
        </authorList>
    </citation>
    <scope>NUCLEOTIDE SEQUENCE</scope>
    <source>
        <strain evidence="2">HAV1</strain>
    </source>
</reference>
<protein>
    <submittedName>
        <fullName evidence="2">Uncharacterized protein</fullName>
    </submittedName>
</protein>
<proteinExistence type="predicted"/>
<feature type="transmembrane region" description="Helical" evidence="1">
    <location>
        <begin position="135"/>
        <end position="154"/>
    </location>
</feature>
<feature type="transmembrane region" description="Helical" evidence="1">
    <location>
        <begin position="59"/>
        <end position="82"/>
    </location>
</feature>
<accession>A0A3G5A3U2</accession>